<evidence type="ECO:0000313" key="2">
    <source>
        <dbReference type="Proteomes" id="UP000092377"/>
    </source>
</evidence>
<keyword evidence="2" id="KW-1185">Reference proteome</keyword>
<name>A0A1B8H7X4_9GAMM</name>
<reference evidence="2" key="1">
    <citation type="submission" date="2016-06" db="EMBL/GenBank/DDBJ databases">
        <authorList>
            <person name="Butler K."/>
        </authorList>
    </citation>
    <scope>NUCLEOTIDE SEQUENCE [LARGE SCALE GENOMIC DNA]</scope>
    <source>
        <strain evidence="2">GCSL-Mp20</strain>
    </source>
</reference>
<dbReference type="EMBL" id="LZEY01000045">
    <property type="protein sequence ID" value="OBU05166.1"/>
    <property type="molecule type" value="Genomic_DNA"/>
</dbReference>
<comment type="caution">
    <text evidence="1">The sequence shown here is derived from an EMBL/GenBank/DDBJ whole genome shotgun (WGS) entry which is preliminary data.</text>
</comment>
<proteinExistence type="predicted"/>
<dbReference type="AlphaFoldDB" id="A0A1B8H7X4"/>
<sequence length="72" mass="8458">MEQGEYLADWLYQTIYDLKLSVFIDVSLWVSQSIVHSVSLQICQMDIMVDMRDFRHTQLQSQIIIRIPLAAL</sequence>
<organism evidence="1 2">
    <name type="scientific">Morganella psychrotolerans</name>
    <dbReference type="NCBI Taxonomy" id="368603"/>
    <lineage>
        <taxon>Bacteria</taxon>
        <taxon>Pseudomonadati</taxon>
        <taxon>Pseudomonadota</taxon>
        <taxon>Gammaproteobacteria</taxon>
        <taxon>Enterobacterales</taxon>
        <taxon>Morganellaceae</taxon>
        <taxon>Morganella</taxon>
    </lineage>
</organism>
<dbReference type="Proteomes" id="UP000092377">
    <property type="component" value="Unassembled WGS sequence"/>
</dbReference>
<gene>
    <name evidence="1" type="ORF">AYY18_08790</name>
</gene>
<evidence type="ECO:0000313" key="1">
    <source>
        <dbReference type="EMBL" id="OBU05166.1"/>
    </source>
</evidence>
<protein>
    <submittedName>
        <fullName evidence="1">Uncharacterized protein</fullName>
    </submittedName>
</protein>
<accession>A0A1B8H7X4</accession>